<dbReference type="EMBL" id="KI966448">
    <property type="protein sequence ID" value="EWC44062.1"/>
    <property type="molecule type" value="Genomic_DNA"/>
</dbReference>
<accession>W7HVJ3</accession>
<organism evidence="3 4">
    <name type="scientific">Drechslerella stenobrocha 248</name>
    <dbReference type="NCBI Taxonomy" id="1043628"/>
    <lineage>
        <taxon>Eukaryota</taxon>
        <taxon>Fungi</taxon>
        <taxon>Dikarya</taxon>
        <taxon>Ascomycota</taxon>
        <taxon>Pezizomycotina</taxon>
        <taxon>Orbiliomycetes</taxon>
        <taxon>Orbiliales</taxon>
        <taxon>Orbiliaceae</taxon>
        <taxon>Drechslerella</taxon>
    </lineage>
</organism>
<keyword evidence="4" id="KW-1185">Reference proteome</keyword>
<dbReference type="AlphaFoldDB" id="W7HVJ3"/>
<dbReference type="HOGENOM" id="CLU_018250_1_0_1"/>
<dbReference type="PANTHER" id="PTHR22775">
    <property type="entry name" value="SORTING NEXIN"/>
    <property type="match status" value="1"/>
</dbReference>
<dbReference type="Pfam" id="PF08628">
    <property type="entry name" value="Nexin_C"/>
    <property type="match status" value="1"/>
</dbReference>
<dbReference type="InterPro" id="IPR003114">
    <property type="entry name" value="Phox_assoc"/>
</dbReference>
<sequence>MKAVRPRPYFRMPPFARRAGHPADSEERNLAALTKRVLCAHAPPGKSIEEVLPALSSSPKVDLQLYGFISIIIRDFVQSWYQKITPDHEFIEEIVLVIAHSTLSLEQRIRQLDFETLLLEEVPTLLDNHVKDYRVALERQSTTLFPYATVNEIFHSMQPHPALISSPESERLYLKMMGSGVLAALLPPEDLQSDCERLLIREILSNMVLWNVVDRLSEPFMIFELITKIITVLVTPDKVKPANVSHAKSTELMVFLQSDPPEPAKRPTDPDQSLLRTLSNSALIYLEHAYNFVSTSAVVVKHASTSLMSLWKEPPQEPPRRRKPILKLSVWKTLVTLFSLDRRQPWLLGSIQLASKPLADQPPGTLFDNYLSHVFQQAVINEHVLVKILSIARNALFPNGTLAPPRVYPTEDEKVLIQKQAEVAIWNAVPDLVKRMYLPAGKDEQLREIGESLAFLRSRSCNKHLIYRLLDLLVSRLVPEMLEGNA</sequence>
<feature type="domain" description="PXA" evidence="2">
    <location>
        <begin position="58"/>
        <end position="234"/>
    </location>
</feature>
<protein>
    <recommendedName>
        <fullName evidence="2">PXA domain-containing protein</fullName>
    </recommendedName>
</protein>
<dbReference type="InterPro" id="IPR013937">
    <property type="entry name" value="Sorting_nexin_C"/>
</dbReference>
<gene>
    <name evidence="3" type="ORF">DRE_01414</name>
</gene>
<dbReference type="Pfam" id="PF02194">
    <property type="entry name" value="PXA"/>
    <property type="match status" value="1"/>
</dbReference>
<evidence type="ECO:0000256" key="1">
    <source>
        <dbReference type="ARBA" id="ARBA00010883"/>
    </source>
</evidence>
<evidence type="ECO:0000259" key="2">
    <source>
        <dbReference type="PROSITE" id="PS51207"/>
    </source>
</evidence>
<evidence type="ECO:0000313" key="4">
    <source>
        <dbReference type="Proteomes" id="UP000024837"/>
    </source>
</evidence>
<dbReference type="PANTHER" id="PTHR22775:SF3">
    <property type="entry name" value="SORTING NEXIN-13"/>
    <property type="match status" value="1"/>
</dbReference>
<comment type="similarity">
    <text evidence="1">Belongs to the sorting nexin family.</text>
</comment>
<dbReference type="PROSITE" id="PS51207">
    <property type="entry name" value="PXA"/>
    <property type="match status" value="1"/>
</dbReference>
<dbReference type="Proteomes" id="UP000024837">
    <property type="component" value="Unassembled WGS sequence"/>
</dbReference>
<dbReference type="SMART" id="SM00313">
    <property type="entry name" value="PXA"/>
    <property type="match status" value="1"/>
</dbReference>
<name>W7HVJ3_9PEZI</name>
<dbReference type="OrthoDB" id="5582218at2759"/>
<reference evidence="3 4" key="1">
    <citation type="submission" date="2013-05" db="EMBL/GenBank/DDBJ databases">
        <title>Drechslerella stenobrocha genome reveals carnivorous origination and mechanical trapping mechanism of predatory fungi.</title>
        <authorList>
            <person name="Liu X."/>
            <person name="Zhang W."/>
            <person name="Liu K."/>
        </authorList>
    </citation>
    <scope>NUCLEOTIDE SEQUENCE [LARGE SCALE GENOMIC DNA]</scope>
    <source>
        <strain evidence="3 4">248</strain>
    </source>
</reference>
<proteinExistence type="inferred from homology"/>
<dbReference type="GO" id="GO:0035091">
    <property type="term" value="F:phosphatidylinositol binding"/>
    <property type="evidence" value="ECO:0007669"/>
    <property type="project" value="TreeGrafter"/>
</dbReference>
<evidence type="ECO:0000313" key="3">
    <source>
        <dbReference type="EMBL" id="EWC44062.1"/>
    </source>
</evidence>